<keyword evidence="1" id="KW-1133">Transmembrane helix</keyword>
<dbReference type="CDD" id="cd00158">
    <property type="entry name" value="RHOD"/>
    <property type="match status" value="1"/>
</dbReference>
<dbReference type="SUPFAM" id="SSF52821">
    <property type="entry name" value="Rhodanese/Cell cycle control phosphatase"/>
    <property type="match status" value="1"/>
</dbReference>
<dbReference type="EMBL" id="MN740916">
    <property type="protein sequence ID" value="QHU17613.1"/>
    <property type="molecule type" value="Genomic_DNA"/>
</dbReference>
<name>A0A6C0KK03_9ZZZZ</name>
<dbReference type="Pfam" id="PF00581">
    <property type="entry name" value="Rhodanese"/>
    <property type="match status" value="1"/>
</dbReference>
<evidence type="ECO:0000313" key="3">
    <source>
        <dbReference type="EMBL" id="QHU17613.1"/>
    </source>
</evidence>
<sequence length="173" mass="20102">MYDQTKLSGYMDSYNETLLDMIWKHKIKLIFFISITIIGYINIPYLEKVQQTMKYKEKFPKTYLNASEIKKRKNQFDIVIDTRTKEEYDKSHVNGGIHIDYKDILSQNGKKILKENGINKTKNILFYCDGGNRAQRSALHLVDVLGYKSTNVFLTNEPHTNIDVIIPGSNSVE</sequence>
<proteinExistence type="predicted"/>
<dbReference type="PROSITE" id="PS50206">
    <property type="entry name" value="RHODANESE_3"/>
    <property type="match status" value="1"/>
</dbReference>
<dbReference type="InterPro" id="IPR001763">
    <property type="entry name" value="Rhodanese-like_dom"/>
</dbReference>
<accession>A0A6C0KK03</accession>
<dbReference type="SMART" id="SM00450">
    <property type="entry name" value="RHOD"/>
    <property type="match status" value="1"/>
</dbReference>
<feature type="domain" description="Rhodanese" evidence="2">
    <location>
        <begin position="73"/>
        <end position="161"/>
    </location>
</feature>
<feature type="transmembrane region" description="Helical" evidence="1">
    <location>
        <begin position="27"/>
        <end position="46"/>
    </location>
</feature>
<dbReference type="InterPro" id="IPR036873">
    <property type="entry name" value="Rhodanese-like_dom_sf"/>
</dbReference>
<evidence type="ECO:0000259" key="2">
    <source>
        <dbReference type="PROSITE" id="PS50206"/>
    </source>
</evidence>
<evidence type="ECO:0000256" key="1">
    <source>
        <dbReference type="SAM" id="Phobius"/>
    </source>
</evidence>
<reference evidence="3" key="1">
    <citation type="journal article" date="2020" name="Nature">
        <title>Giant virus diversity and host interactions through global metagenomics.</title>
        <authorList>
            <person name="Schulz F."/>
            <person name="Roux S."/>
            <person name="Paez-Espino D."/>
            <person name="Jungbluth S."/>
            <person name="Walsh D.A."/>
            <person name="Denef V.J."/>
            <person name="McMahon K.D."/>
            <person name="Konstantinidis K.T."/>
            <person name="Eloe-Fadrosh E.A."/>
            <person name="Kyrpides N.C."/>
            <person name="Woyke T."/>
        </authorList>
    </citation>
    <scope>NUCLEOTIDE SEQUENCE</scope>
    <source>
        <strain evidence="3">GVMAG-S-3300012919-55</strain>
    </source>
</reference>
<protein>
    <recommendedName>
        <fullName evidence="2">Rhodanese domain-containing protein</fullName>
    </recommendedName>
</protein>
<keyword evidence="1" id="KW-0812">Transmembrane</keyword>
<organism evidence="3">
    <name type="scientific">viral metagenome</name>
    <dbReference type="NCBI Taxonomy" id="1070528"/>
    <lineage>
        <taxon>unclassified sequences</taxon>
        <taxon>metagenomes</taxon>
        <taxon>organismal metagenomes</taxon>
    </lineage>
</organism>
<dbReference type="Gene3D" id="3.40.250.10">
    <property type="entry name" value="Rhodanese-like domain"/>
    <property type="match status" value="1"/>
</dbReference>
<dbReference type="AlphaFoldDB" id="A0A6C0KK03"/>
<keyword evidence="1" id="KW-0472">Membrane</keyword>